<reference evidence="1 2" key="1">
    <citation type="submission" date="2021-03" db="EMBL/GenBank/DDBJ databases">
        <title>Novel species identification of genus Shewanella.</title>
        <authorList>
            <person name="Liu G."/>
            <person name="Zhang Q."/>
        </authorList>
    </citation>
    <scope>NUCLEOTIDE SEQUENCE [LARGE SCALE GENOMIC DNA]</scope>
    <source>
        <strain evidence="1 2">FJAT-51800</strain>
    </source>
</reference>
<keyword evidence="2" id="KW-1185">Reference proteome</keyword>
<dbReference type="EMBL" id="CP071503">
    <property type="protein sequence ID" value="QSX33838.1"/>
    <property type="molecule type" value="Genomic_DNA"/>
</dbReference>
<evidence type="ECO:0000313" key="2">
    <source>
        <dbReference type="Proteomes" id="UP000662770"/>
    </source>
</evidence>
<gene>
    <name evidence="1" type="ORF">JYB87_00865</name>
</gene>
<proteinExistence type="predicted"/>
<dbReference type="Proteomes" id="UP000662770">
    <property type="component" value="Chromosome"/>
</dbReference>
<name>A0ABX7QSI5_9GAMM</name>
<accession>A0ABX7QSI5</accession>
<evidence type="ECO:0000313" key="1">
    <source>
        <dbReference type="EMBL" id="QSX33838.1"/>
    </source>
</evidence>
<protein>
    <submittedName>
        <fullName evidence="1">Uncharacterized protein</fullName>
    </submittedName>
</protein>
<dbReference type="RefSeq" id="WP_207355046.1">
    <property type="nucleotide sequence ID" value="NZ_CP071503.1"/>
</dbReference>
<sequence length="298" mass="35487">MPFEEYSQYSVSNFSHLNRKLMNEKDIHRYHSQWIEKYTRVFKGSKAKTVIDWDVRTSKSLKEVFTSAAFYMESQSAKKSNSWSAFYFLSYYSLFHALLANVYLLPDEKLESLSEITHSKLINVFYSTFSNAKPYIVNGKIKEMFEVLKYAREYYSYQMPFNDFLYNQKEINRPDIRLPYFLRCCYQLASLHSEIIEKVFQKHGKVVRGAAQLHRYKKETFLRAHARPHPVTNEYLLDPSDEFRMRELISASAPTSFVINLEHYCDEFRNYVGDDEGHDSYPVVSQQEIFTFIYRTLE</sequence>
<organism evidence="1 2">
    <name type="scientific">Shewanella avicenniae</name>
    <dbReference type="NCBI Taxonomy" id="2814294"/>
    <lineage>
        <taxon>Bacteria</taxon>
        <taxon>Pseudomonadati</taxon>
        <taxon>Pseudomonadota</taxon>
        <taxon>Gammaproteobacteria</taxon>
        <taxon>Alteromonadales</taxon>
        <taxon>Shewanellaceae</taxon>
        <taxon>Shewanella</taxon>
    </lineage>
</organism>